<dbReference type="InterPro" id="IPR001478">
    <property type="entry name" value="PDZ"/>
</dbReference>
<dbReference type="AlphaFoldDB" id="A0A4U5MR17"/>
<dbReference type="OrthoDB" id="6022242at2759"/>
<comment type="caution">
    <text evidence="2">The sequence shown here is derived from an EMBL/GenBank/DDBJ whole genome shotgun (WGS) entry which is preliminary data.</text>
</comment>
<evidence type="ECO:0000259" key="1">
    <source>
        <dbReference type="PROSITE" id="PS50106"/>
    </source>
</evidence>
<dbReference type="Gene3D" id="2.30.42.10">
    <property type="match status" value="1"/>
</dbReference>
<organism evidence="2 3">
    <name type="scientific">Steinernema carpocapsae</name>
    <name type="common">Entomopathogenic nematode</name>
    <dbReference type="NCBI Taxonomy" id="34508"/>
    <lineage>
        <taxon>Eukaryota</taxon>
        <taxon>Metazoa</taxon>
        <taxon>Ecdysozoa</taxon>
        <taxon>Nematoda</taxon>
        <taxon>Chromadorea</taxon>
        <taxon>Rhabditida</taxon>
        <taxon>Tylenchina</taxon>
        <taxon>Panagrolaimomorpha</taxon>
        <taxon>Strongyloidoidea</taxon>
        <taxon>Steinernematidae</taxon>
        <taxon>Steinernema</taxon>
    </lineage>
</organism>
<name>A0A4U5MR17_STECR</name>
<evidence type="ECO:0000313" key="3">
    <source>
        <dbReference type="Proteomes" id="UP000298663"/>
    </source>
</evidence>
<keyword evidence="3" id="KW-1185">Reference proteome</keyword>
<dbReference type="Proteomes" id="UP000298663">
    <property type="component" value="Unassembled WGS sequence"/>
</dbReference>
<dbReference type="InterPro" id="IPR036034">
    <property type="entry name" value="PDZ_sf"/>
</dbReference>
<dbReference type="SMART" id="SM00228">
    <property type="entry name" value="PDZ"/>
    <property type="match status" value="1"/>
</dbReference>
<dbReference type="SUPFAM" id="SSF50156">
    <property type="entry name" value="PDZ domain-like"/>
    <property type="match status" value="1"/>
</dbReference>
<sequence length="140" mass="15618">MSSYEALPTIITVTIDMELHCYLGIGLVSNSKRQMLISKIVPGGAAERSRKLSPRDRILKVNDEEVDVYNYAKIKDQIADVATKHGVLTFTVVKRRLAPSSPPKISGLNQEKLVIKQISHLGSKMKKRVGNLISKAKRMF</sequence>
<evidence type="ECO:0000313" key="2">
    <source>
        <dbReference type="EMBL" id="TKR71763.1"/>
    </source>
</evidence>
<reference evidence="2 3" key="2">
    <citation type="journal article" date="2019" name="G3 (Bethesda)">
        <title>Hybrid Assembly of the Genome of the Entomopathogenic Nematode Steinernema carpocapsae Identifies the X-Chromosome.</title>
        <authorList>
            <person name="Serra L."/>
            <person name="Macchietto M."/>
            <person name="Macias-Munoz A."/>
            <person name="McGill C.J."/>
            <person name="Rodriguez I.M."/>
            <person name="Rodriguez B."/>
            <person name="Murad R."/>
            <person name="Mortazavi A."/>
        </authorList>
    </citation>
    <scope>NUCLEOTIDE SEQUENCE [LARGE SCALE GENOMIC DNA]</scope>
    <source>
        <strain evidence="2 3">ALL</strain>
    </source>
</reference>
<protein>
    <recommendedName>
        <fullName evidence="1">PDZ domain-containing protein</fullName>
    </recommendedName>
</protein>
<gene>
    <name evidence="2" type="ORF">L596_019309</name>
</gene>
<accession>A0A4U5MR17</accession>
<proteinExistence type="predicted"/>
<reference evidence="2 3" key="1">
    <citation type="journal article" date="2015" name="Genome Biol.">
        <title>Comparative genomics of Steinernema reveals deeply conserved gene regulatory networks.</title>
        <authorList>
            <person name="Dillman A.R."/>
            <person name="Macchietto M."/>
            <person name="Porter C.F."/>
            <person name="Rogers A."/>
            <person name="Williams B."/>
            <person name="Antoshechkin I."/>
            <person name="Lee M.M."/>
            <person name="Goodwin Z."/>
            <person name="Lu X."/>
            <person name="Lewis E.E."/>
            <person name="Goodrich-Blair H."/>
            <person name="Stock S.P."/>
            <person name="Adams B.J."/>
            <person name="Sternberg P.W."/>
            <person name="Mortazavi A."/>
        </authorList>
    </citation>
    <scope>NUCLEOTIDE SEQUENCE [LARGE SCALE GENOMIC DNA]</scope>
    <source>
        <strain evidence="2 3">ALL</strain>
    </source>
</reference>
<dbReference type="EMBL" id="AZBU02000006">
    <property type="protein sequence ID" value="TKR71763.1"/>
    <property type="molecule type" value="Genomic_DNA"/>
</dbReference>
<dbReference type="Pfam" id="PF00595">
    <property type="entry name" value="PDZ"/>
    <property type="match status" value="1"/>
</dbReference>
<feature type="domain" description="PDZ" evidence="1">
    <location>
        <begin position="12"/>
        <end position="66"/>
    </location>
</feature>
<dbReference type="PROSITE" id="PS50106">
    <property type="entry name" value="PDZ"/>
    <property type="match status" value="1"/>
</dbReference>